<dbReference type="AlphaFoldDB" id="A0A1I5MTL5"/>
<sequence length="67" mass="7722">MITILIMVLLGLANILTLWGNSILLAQSNRRFEKLFNPVFFRILGSFVMLVAADGLFLYELVTIYWK</sequence>
<feature type="transmembrane region" description="Helical" evidence="1">
    <location>
        <begin position="39"/>
        <end position="59"/>
    </location>
</feature>
<reference evidence="2 3" key="1">
    <citation type="submission" date="2016-10" db="EMBL/GenBank/DDBJ databases">
        <authorList>
            <person name="de Groot N.N."/>
        </authorList>
    </citation>
    <scope>NUCLEOTIDE SEQUENCE [LARGE SCALE GENOMIC DNA]</scope>
    <source>
        <strain evidence="3">E92,LMG 26720,CCM 7988</strain>
    </source>
</reference>
<dbReference type="Proteomes" id="UP000199306">
    <property type="component" value="Unassembled WGS sequence"/>
</dbReference>
<gene>
    <name evidence="2" type="ORF">SAMN04515674_101441</name>
</gene>
<keyword evidence="1" id="KW-0812">Transmembrane</keyword>
<accession>A0A1I5MTL5</accession>
<keyword evidence="1" id="KW-0472">Membrane</keyword>
<evidence type="ECO:0000256" key="1">
    <source>
        <dbReference type="SAM" id="Phobius"/>
    </source>
</evidence>
<dbReference type="EMBL" id="FOXH01000001">
    <property type="protein sequence ID" value="SFP12850.1"/>
    <property type="molecule type" value="Genomic_DNA"/>
</dbReference>
<evidence type="ECO:0000313" key="2">
    <source>
        <dbReference type="EMBL" id="SFP12850.1"/>
    </source>
</evidence>
<keyword evidence="3" id="KW-1185">Reference proteome</keyword>
<keyword evidence="1" id="KW-1133">Transmembrane helix</keyword>
<evidence type="ECO:0008006" key="4">
    <source>
        <dbReference type="Google" id="ProtNLM"/>
    </source>
</evidence>
<feature type="transmembrane region" description="Helical" evidence="1">
    <location>
        <begin position="6"/>
        <end position="27"/>
    </location>
</feature>
<organism evidence="2 3">
    <name type="scientific">Pseudarcicella hirudinis</name>
    <dbReference type="NCBI Taxonomy" id="1079859"/>
    <lineage>
        <taxon>Bacteria</taxon>
        <taxon>Pseudomonadati</taxon>
        <taxon>Bacteroidota</taxon>
        <taxon>Cytophagia</taxon>
        <taxon>Cytophagales</taxon>
        <taxon>Flectobacillaceae</taxon>
        <taxon>Pseudarcicella</taxon>
    </lineage>
</organism>
<proteinExistence type="predicted"/>
<dbReference type="STRING" id="1079859.SAMN04515674_101441"/>
<evidence type="ECO:0000313" key="3">
    <source>
        <dbReference type="Proteomes" id="UP000199306"/>
    </source>
</evidence>
<name>A0A1I5MTL5_9BACT</name>
<protein>
    <recommendedName>
        <fullName evidence="4">LysE type translocator</fullName>
    </recommendedName>
</protein>